<sequence length="816" mass="88276">MRNDFECDPLMTVVPFYTAPVDLWQEYVWEKMVEDCPWADDYKFANMCEFGSLIPMPADVLCSVQCRHLSATLLFNRRYNVLDCNVVTTSPRTWPRSLKYELLACANHSDFIDAYPLRSPRLLPRMVSYCFVRPRLGKCFCCRVLCVAYSNRDGTLTDAVVYVSRNELDVVDEQHARTVGSGQGSGGGPSGRGSGGGQRTRTQDIVQQAGSGERSMHRQADKVPVIDYKDKFWMLDWVGEAGQAGSGLMLYVVSREDIRPIGGIQSWAGRDGKLATFELTMQLNGKGHRVAETNHVVLMWRNHKGYGKSLVDVFNPDPDSRLRLPDLRQVLAFFDTNSVEGHRPVAHKEDTITELKSVMSSARPTVGAIMIRQPSVTTPAVQEERQHALVSTSVVPRAGQIVAKGPAHAQAPPPAPKKFRSVGVKEPLSVLHDIVRTSSMCAEPMYGAVHRGVQPLYFGDPGEGSSGEGSQREEEEEEEGSQKGNDSENTISDRERRGLQSKKMSSGNFAPTGTGGKRGQCPSGGASGEGGEHPSGDEGGGDEGGCDKGGDKGGSGEGGGTSKAPGYSQPTTGTSEGQAHHHHERSASGVGGHIDIRGLPQVKLFTAVEQIDEGCDGGQSVTTTLTTVTMTDNEWCDGSGASVFPVGEKGNIGSPQGHMWMSMDILPYGLGSQGRLRASLDKTMYLAETEQQLEAHTPLDEETLRGDLEIPAEFQSSKSEEKAQRGSREAGIVTGYQEEAMLAEEMEPGGEPNSPFDEDIPDNDFDTSTGGSQDSPIVFDTAGKNDTLEGLVAKEAIQVPDIEEDEGHIVLTTPTQ</sequence>
<evidence type="ECO:0000313" key="3">
    <source>
        <dbReference type="Proteomes" id="UP000265515"/>
    </source>
</evidence>
<feature type="compositionally biased region" description="Gly residues" evidence="1">
    <location>
        <begin position="181"/>
        <end position="198"/>
    </location>
</feature>
<feature type="region of interest" description="Disordered" evidence="1">
    <location>
        <begin position="456"/>
        <end position="594"/>
    </location>
</feature>
<feature type="compositionally biased region" description="Polar residues" evidence="1">
    <location>
        <begin position="766"/>
        <end position="775"/>
    </location>
</feature>
<feature type="region of interest" description="Disordered" evidence="1">
    <location>
        <begin position="174"/>
        <end position="218"/>
    </location>
</feature>
<organism evidence="2 3">
    <name type="scientific">Chara braunii</name>
    <name type="common">Braun's stonewort</name>
    <dbReference type="NCBI Taxonomy" id="69332"/>
    <lineage>
        <taxon>Eukaryota</taxon>
        <taxon>Viridiplantae</taxon>
        <taxon>Streptophyta</taxon>
        <taxon>Charophyceae</taxon>
        <taxon>Charales</taxon>
        <taxon>Characeae</taxon>
        <taxon>Chara</taxon>
    </lineage>
</organism>
<comment type="caution">
    <text evidence="2">The sequence shown here is derived from an EMBL/GenBank/DDBJ whole genome shotgun (WGS) entry which is preliminary data.</text>
</comment>
<feature type="compositionally biased region" description="Acidic residues" evidence="1">
    <location>
        <begin position="756"/>
        <end position="765"/>
    </location>
</feature>
<reference evidence="2 3" key="1">
    <citation type="journal article" date="2018" name="Cell">
        <title>The Chara Genome: Secondary Complexity and Implications for Plant Terrestrialization.</title>
        <authorList>
            <person name="Nishiyama T."/>
            <person name="Sakayama H."/>
            <person name="Vries J.D."/>
            <person name="Buschmann H."/>
            <person name="Saint-Marcoux D."/>
            <person name="Ullrich K.K."/>
            <person name="Haas F.B."/>
            <person name="Vanderstraeten L."/>
            <person name="Becker D."/>
            <person name="Lang D."/>
            <person name="Vosolsobe S."/>
            <person name="Rombauts S."/>
            <person name="Wilhelmsson P.K.I."/>
            <person name="Janitza P."/>
            <person name="Kern R."/>
            <person name="Heyl A."/>
            <person name="Rumpler F."/>
            <person name="Villalobos L.I.A.C."/>
            <person name="Clay J.M."/>
            <person name="Skokan R."/>
            <person name="Toyoda A."/>
            <person name="Suzuki Y."/>
            <person name="Kagoshima H."/>
            <person name="Schijlen E."/>
            <person name="Tajeshwar N."/>
            <person name="Catarino B."/>
            <person name="Hetherington A.J."/>
            <person name="Saltykova A."/>
            <person name="Bonnot C."/>
            <person name="Breuninger H."/>
            <person name="Symeonidi A."/>
            <person name="Radhakrishnan G.V."/>
            <person name="Van Nieuwerburgh F."/>
            <person name="Deforce D."/>
            <person name="Chang C."/>
            <person name="Karol K.G."/>
            <person name="Hedrich R."/>
            <person name="Ulvskov P."/>
            <person name="Glockner G."/>
            <person name="Delwiche C.F."/>
            <person name="Petrasek J."/>
            <person name="Van de Peer Y."/>
            <person name="Friml J."/>
            <person name="Beilby M."/>
            <person name="Dolan L."/>
            <person name="Kohara Y."/>
            <person name="Sugano S."/>
            <person name="Fujiyama A."/>
            <person name="Delaux P.-M."/>
            <person name="Quint M."/>
            <person name="TheiBen G."/>
            <person name="Hagemann M."/>
            <person name="Harholt J."/>
            <person name="Dunand C."/>
            <person name="Zachgo S."/>
            <person name="Langdale J."/>
            <person name="Maumus F."/>
            <person name="Straeten D.V.D."/>
            <person name="Gould S.B."/>
            <person name="Rensing S.A."/>
        </authorList>
    </citation>
    <scope>NUCLEOTIDE SEQUENCE [LARGE SCALE GENOMIC DNA]</scope>
    <source>
        <strain evidence="2 3">S276</strain>
    </source>
</reference>
<feature type="compositionally biased region" description="Polar residues" evidence="1">
    <location>
        <begin position="568"/>
        <end position="577"/>
    </location>
</feature>
<dbReference type="Proteomes" id="UP000265515">
    <property type="component" value="Unassembled WGS sequence"/>
</dbReference>
<evidence type="ECO:0000313" key="2">
    <source>
        <dbReference type="EMBL" id="GBG79936.1"/>
    </source>
</evidence>
<accession>A0A388LCB6</accession>
<dbReference type="AlphaFoldDB" id="A0A388LCB6"/>
<protein>
    <submittedName>
        <fullName evidence="2">Uncharacterized protein</fullName>
    </submittedName>
</protein>
<gene>
    <name evidence="2" type="ORF">CBR_g30200</name>
</gene>
<evidence type="ECO:0000256" key="1">
    <source>
        <dbReference type="SAM" id="MobiDB-lite"/>
    </source>
</evidence>
<feature type="region of interest" description="Disordered" evidence="1">
    <location>
        <begin position="745"/>
        <end position="782"/>
    </location>
</feature>
<dbReference type="Gramene" id="GBG79936">
    <property type="protein sequence ID" value="GBG79936"/>
    <property type="gene ID" value="CBR_g30200"/>
</dbReference>
<name>A0A388LCB6_CHABU</name>
<dbReference type="EMBL" id="BFEA01000332">
    <property type="protein sequence ID" value="GBG79936.1"/>
    <property type="molecule type" value="Genomic_DNA"/>
</dbReference>
<proteinExistence type="predicted"/>
<keyword evidence="3" id="KW-1185">Reference proteome</keyword>
<feature type="region of interest" description="Disordered" evidence="1">
    <location>
        <begin position="712"/>
        <end position="732"/>
    </location>
</feature>
<feature type="compositionally biased region" description="Gly residues" evidence="1">
    <location>
        <begin position="552"/>
        <end position="561"/>
    </location>
</feature>
<feature type="compositionally biased region" description="Polar residues" evidence="1">
    <location>
        <begin position="502"/>
        <end position="511"/>
    </location>
</feature>
<feature type="compositionally biased region" description="Basic and acidic residues" evidence="1">
    <location>
        <begin position="718"/>
        <end position="728"/>
    </location>
</feature>